<dbReference type="GO" id="GO:0016020">
    <property type="term" value="C:membrane"/>
    <property type="evidence" value="ECO:0007669"/>
    <property type="project" value="UniProtKB-SubCell"/>
</dbReference>
<dbReference type="RefSeq" id="WP_096038380.1">
    <property type="nucleotide sequence ID" value="NZ_BJXY01000039.1"/>
</dbReference>
<name>A0AA37W1N0_9GAMM</name>
<protein>
    <recommendedName>
        <fullName evidence="6">O-antigen ligase-related domain-containing protein</fullName>
    </recommendedName>
</protein>
<feature type="transmembrane region" description="Helical" evidence="5">
    <location>
        <begin position="90"/>
        <end position="109"/>
    </location>
</feature>
<dbReference type="Proteomes" id="UP001161408">
    <property type="component" value="Unassembled WGS sequence"/>
</dbReference>
<accession>A0AA37W1N0</accession>
<dbReference type="InterPro" id="IPR007016">
    <property type="entry name" value="O-antigen_ligase-rel_domated"/>
</dbReference>
<feature type="transmembrane region" description="Helical" evidence="5">
    <location>
        <begin position="31"/>
        <end position="47"/>
    </location>
</feature>
<dbReference type="AlphaFoldDB" id="A0AA37W1N0"/>
<evidence type="ECO:0000256" key="5">
    <source>
        <dbReference type="SAM" id="Phobius"/>
    </source>
</evidence>
<reference evidence="7" key="2">
    <citation type="submission" date="2023-01" db="EMBL/GenBank/DDBJ databases">
        <title>Draft genome sequence of Pseudoalteromonas tetraodonis strain NBRC 103034.</title>
        <authorList>
            <person name="Sun Q."/>
            <person name="Mori K."/>
        </authorList>
    </citation>
    <scope>NUCLEOTIDE SEQUENCE</scope>
    <source>
        <strain evidence="7">NBRC 103034</strain>
    </source>
</reference>
<comment type="subcellular location">
    <subcellularLocation>
        <location evidence="1">Membrane</location>
        <topology evidence="1">Multi-pass membrane protein</topology>
    </subcellularLocation>
</comment>
<sequence>MLDIKNFKAKIFLVFLITLTLLPNLIRDMKVLLVFFFLALVLAFELIRKGFPKNNSLIYLFLFSSLCLIYALFSWFFGNWTYLYEFDHRYVFRQAYFAVMAPIFLLATIQISKGLGTDFYNFIAKNSMKLLLVIFMLDIITAFLFGDPRFYFYNNYTYHLDKGFIWLFVAFLSFHSIFCTNNASGVTLVVILGFVAQNVVGYGTMFTAATGQTVFVLILLNYFVLQLTKKVKLCYLMNLSALVAVILFVLITPFFSDLFINDLNTYWRLESWYKNISAVASNLGFGSGFGVSYFPITHDVVDEAYKAYSPEATGGGLLDQLFVRGQHSSIINVLFRTGVLGLLLFLCFIGSAMFNLRKYMNSRITFAVPVAICAVFNVATHVGLESPPFMISFSIAFGYLVSVSWSRNKYF</sequence>
<feature type="transmembrane region" description="Helical" evidence="5">
    <location>
        <begin position="59"/>
        <end position="78"/>
    </location>
</feature>
<feature type="transmembrane region" description="Helical" evidence="5">
    <location>
        <begin position="366"/>
        <end position="383"/>
    </location>
</feature>
<evidence type="ECO:0000313" key="8">
    <source>
        <dbReference type="Proteomes" id="UP001161408"/>
    </source>
</evidence>
<feature type="transmembrane region" description="Helical" evidence="5">
    <location>
        <begin position="164"/>
        <end position="192"/>
    </location>
</feature>
<comment type="caution">
    <text evidence="7">The sequence shown here is derived from an EMBL/GenBank/DDBJ whole genome shotgun (WGS) entry which is preliminary data.</text>
</comment>
<feature type="transmembrane region" description="Helical" evidence="5">
    <location>
        <begin position="389"/>
        <end position="406"/>
    </location>
</feature>
<feature type="transmembrane region" description="Helical" evidence="5">
    <location>
        <begin position="130"/>
        <end position="152"/>
    </location>
</feature>
<feature type="transmembrane region" description="Helical" evidence="5">
    <location>
        <begin position="276"/>
        <end position="296"/>
    </location>
</feature>
<keyword evidence="8" id="KW-1185">Reference proteome</keyword>
<proteinExistence type="predicted"/>
<evidence type="ECO:0000259" key="6">
    <source>
        <dbReference type="Pfam" id="PF04932"/>
    </source>
</evidence>
<feature type="transmembrane region" description="Helical" evidence="5">
    <location>
        <begin position="199"/>
        <end position="223"/>
    </location>
</feature>
<keyword evidence="2 5" id="KW-0812">Transmembrane</keyword>
<dbReference type="EMBL" id="BSNE01000009">
    <property type="protein sequence ID" value="GLQ02449.1"/>
    <property type="molecule type" value="Genomic_DNA"/>
</dbReference>
<evidence type="ECO:0000256" key="1">
    <source>
        <dbReference type="ARBA" id="ARBA00004141"/>
    </source>
</evidence>
<organism evidence="7 8">
    <name type="scientific">Pseudoalteromonas tetraodonis GFC</name>
    <dbReference type="NCBI Taxonomy" id="1315271"/>
    <lineage>
        <taxon>Bacteria</taxon>
        <taxon>Pseudomonadati</taxon>
        <taxon>Pseudomonadota</taxon>
        <taxon>Gammaproteobacteria</taxon>
        <taxon>Alteromonadales</taxon>
        <taxon>Pseudoalteromonadaceae</taxon>
        <taxon>Pseudoalteromonas</taxon>
    </lineage>
</organism>
<keyword evidence="4 5" id="KW-0472">Membrane</keyword>
<keyword evidence="3 5" id="KW-1133">Transmembrane helix</keyword>
<evidence type="ECO:0000256" key="2">
    <source>
        <dbReference type="ARBA" id="ARBA00022692"/>
    </source>
</evidence>
<evidence type="ECO:0000256" key="4">
    <source>
        <dbReference type="ARBA" id="ARBA00023136"/>
    </source>
</evidence>
<reference evidence="7" key="1">
    <citation type="journal article" date="2014" name="Int. J. Syst. Evol. Microbiol.">
        <title>Complete genome sequence of Corynebacterium casei LMG S-19264T (=DSM 44701T), isolated from a smear-ripened cheese.</title>
        <authorList>
            <consortium name="US DOE Joint Genome Institute (JGI-PGF)"/>
            <person name="Walter F."/>
            <person name="Albersmeier A."/>
            <person name="Kalinowski J."/>
            <person name="Ruckert C."/>
        </authorList>
    </citation>
    <scope>NUCLEOTIDE SEQUENCE</scope>
    <source>
        <strain evidence="7">NBRC 103034</strain>
    </source>
</reference>
<evidence type="ECO:0000256" key="3">
    <source>
        <dbReference type="ARBA" id="ARBA00022989"/>
    </source>
</evidence>
<feature type="transmembrane region" description="Helical" evidence="5">
    <location>
        <begin position="333"/>
        <end position="354"/>
    </location>
</feature>
<gene>
    <name evidence="7" type="ORF">GCM10007914_13300</name>
</gene>
<dbReference type="Pfam" id="PF04932">
    <property type="entry name" value="Wzy_C"/>
    <property type="match status" value="1"/>
</dbReference>
<feature type="transmembrane region" description="Helical" evidence="5">
    <location>
        <begin position="7"/>
        <end position="25"/>
    </location>
</feature>
<feature type="transmembrane region" description="Helical" evidence="5">
    <location>
        <begin position="235"/>
        <end position="255"/>
    </location>
</feature>
<evidence type="ECO:0000313" key="7">
    <source>
        <dbReference type="EMBL" id="GLQ02449.1"/>
    </source>
</evidence>
<feature type="domain" description="O-antigen ligase-related" evidence="6">
    <location>
        <begin position="209"/>
        <end position="346"/>
    </location>
</feature>